<dbReference type="EMBL" id="CAJVPP010012658">
    <property type="protein sequence ID" value="CAG8718418.1"/>
    <property type="molecule type" value="Genomic_DNA"/>
</dbReference>
<feature type="non-terminal residue" evidence="1">
    <location>
        <position position="1"/>
    </location>
</feature>
<accession>A0A9N9NAX8</accession>
<reference evidence="1" key="1">
    <citation type="submission" date="2021-06" db="EMBL/GenBank/DDBJ databases">
        <authorList>
            <person name="Kallberg Y."/>
            <person name="Tangrot J."/>
            <person name="Rosling A."/>
        </authorList>
    </citation>
    <scope>NUCLEOTIDE SEQUENCE</scope>
    <source>
        <strain evidence="1">87-6 pot B 2015</strain>
    </source>
</reference>
<dbReference type="AlphaFoldDB" id="A0A9N9NAX8"/>
<evidence type="ECO:0000313" key="2">
    <source>
        <dbReference type="Proteomes" id="UP000789375"/>
    </source>
</evidence>
<organism evidence="1 2">
    <name type="scientific">Funneliformis mosseae</name>
    <name type="common">Endomycorrhizal fungus</name>
    <name type="synonym">Glomus mosseae</name>
    <dbReference type="NCBI Taxonomy" id="27381"/>
    <lineage>
        <taxon>Eukaryota</taxon>
        <taxon>Fungi</taxon>
        <taxon>Fungi incertae sedis</taxon>
        <taxon>Mucoromycota</taxon>
        <taxon>Glomeromycotina</taxon>
        <taxon>Glomeromycetes</taxon>
        <taxon>Glomerales</taxon>
        <taxon>Glomeraceae</taxon>
        <taxon>Funneliformis</taxon>
    </lineage>
</organism>
<keyword evidence="2" id="KW-1185">Reference proteome</keyword>
<proteinExistence type="predicted"/>
<gene>
    <name evidence="1" type="ORF">FMOSSE_LOCUS14815</name>
</gene>
<comment type="caution">
    <text evidence="1">The sequence shown here is derived from an EMBL/GenBank/DDBJ whole genome shotgun (WGS) entry which is preliminary data.</text>
</comment>
<dbReference type="Proteomes" id="UP000789375">
    <property type="component" value="Unassembled WGS sequence"/>
</dbReference>
<protein>
    <submittedName>
        <fullName evidence="1">7249_t:CDS:1</fullName>
    </submittedName>
</protein>
<name>A0A9N9NAX8_FUNMO</name>
<evidence type="ECO:0000313" key="1">
    <source>
        <dbReference type="EMBL" id="CAG8718418.1"/>
    </source>
</evidence>
<sequence>VKPFGIDGPSFTNLDFKDSAYFKANYRIQNSEKDLRRITIRTNHT</sequence>